<organism evidence="1 2">
    <name type="scientific">Aquirufa nivalisilvae</name>
    <dbReference type="NCBI Taxonomy" id="2516557"/>
    <lineage>
        <taxon>Bacteria</taxon>
        <taxon>Pseudomonadati</taxon>
        <taxon>Bacteroidota</taxon>
        <taxon>Cytophagia</taxon>
        <taxon>Cytophagales</taxon>
        <taxon>Flectobacillaceae</taxon>
        <taxon>Aquirufa</taxon>
    </lineage>
</organism>
<dbReference type="KEGG" id="psez:HME7025_02495"/>
<accession>A0A2S2DY60</accession>
<dbReference type="Proteomes" id="UP000245468">
    <property type="component" value="Chromosome"/>
</dbReference>
<dbReference type="InterPro" id="IPR020022">
    <property type="entry name" value="N-acetyl_sugar_amidoTrfase"/>
</dbReference>
<dbReference type="EMBL" id="CP029346">
    <property type="protein sequence ID" value="AWL10335.1"/>
    <property type="molecule type" value="Genomic_DNA"/>
</dbReference>
<dbReference type="AlphaFoldDB" id="A0A2S2DY60"/>
<dbReference type="SUPFAM" id="SSF52402">
    <property type="entry name" value="Adenine nucleotide alpha hydrolases-like"/>
    <property type="match status" value="1"/>
</dbReference>
<reference evidence="2" key="1">
    <citation type="submission" date="2018-05" db="EMBL/GenBank/DDBJ databases">
        <title>Pseudarcicella sp. HME7025 Genome sequencing and assembly.</title>
        <authorList>
            <person name="Kim H."/>
            <person name="Kang H."/>
            <person name="Joh K."/>
        </authorList>
    </citation>
    <scope>NUCLEOTIDE SEQUENCE [LARGE SCALE GENOMIC DNA]</scope>
    <source>
        <strain evidence="2">HME7025</strain>
    </source>
</reference>
<proteinExistence type="predicted"/>
<evidence type="ECO:0000313" key="1">
    <source>
        <dbReference type="EMBL" id="AWL10335.1"/>
    </source>
</evidence>
<evidence type="ECO:0000313" key="2">
    <source>
        <dbReference type="Proteomes" id="UP000245468"/>
    </source>
</evidence>
<gene>
    <name evidence="1" type="ORF">HME7025_02495</name>
</gene>
<name>A0A2S2DY60_9BACT</name>
<dbReference type="OrthoDB" id="702at2"/>
<evidence type="ECO:0008006" key="3">
    <source>
        <dbReference type="Google" id="ProtNLM"/>
    </source>
</evidence>
<dbReference type="RefSeq" id="WP_109324540.1">
    <property type="nucleotide sequence ID" value="NZ_CP029346.1"/>
</dbReference>
<dbReference type="NCBIfam" id="TIGR03573">
    <property type="entry name" value="WbuX"/>
    <property type="match status" value="1"/>
</dbReference>
<keyword evidence="2" id="KW-1185">Reference proteome</keyword>
<protein>
    <recommendedName>
        <fullName evidence="3">N-acetyl sugar amidotransferase</fullName>
    </recommendedName>
</protein>
<sequence>MTSYCKRCVYPINAVALNLDDEGICSACRSHEQTELFTEEKWASRKLKFEETIKEIIKDNTSNYDCIIPVSGGKDSFYQAHKMVSDYGLKALLVTYHGNNYLPEGDYNRDLMRQVFNADHIVFGPGVETLKKLNRLCFKKMGDMNWHAHCGIVTYPIQIAVKFNIPLIIWGETLWDVAGMFDADDYPEFSARMRHEHDLRGFEWYDMIDDESEKISEKDLIWAKYPNDDEILNVGVRGIYIGNYFKWDPNQHTKLVQEKYGWKTGDREFERTYRKMSNLDDRYENGAHDLLKFVKFGYGRASDHASKDIRSGYMTREKGIEMVRKYDHVVSSDLYHWLEYVNLSETEFWEIADTFRDPRVWWIQDGQWWKNNIWGEPSAYGKVYLSNDKHEKYIRVN</sequence>